<protein>
    <submittedName>
        <fullName evidence="5">TetR/AcrR family transcriptional regulator</fullName>
    </submittedName>
</protein>
<dbReference type="PANTHER" id="PTHR30055:SF226">
    <property type="entry name" value="HTH-TYPE TRANSCRIPTIONAL REGULATOR PKSA"/>
    <property type="match status" value="1"/>
</dbReference>
<dbReference type="GO" id="GO:0003700">
    <property type="term" value="F:DNA-binding transcription factor activity"/>
    <property type="evidence" value="ECO:0007669"/>
    <property type="project" value="TreeGrafter"/>
</dbReference>
<evidence type="ECO:0000313" key="6">
    <source>
        <dbReference type="Proteomes" id="UP000268313"/>
    </source>
</evidence>
<accession>A0A3A8KIG4</accession>
<dbReference type="PANTHER" id="PTHR30055">
    <property type="entry name" value="HTH-TYPE TRANSCRIPTIONAL REGULATOR RUTR"/>
    <property type="match status" value="1"/>
</dbReference>
<feature type="region of interest" description="Disordered" evidence="3">
    <location>
        <begin position="1"/>
        <end position="21"/>
    </location>
</feature>
<name>A0A3A8KIG4_9BACT</name>
<dbReference type="InterPro" id="IPR001647">
    <property type="entry name" value="HTH_TetR"/>
</dbReference>
<organism evidence="5 6">
    <name type="scientific">Corallococcus carmarthensis</name>
    <dbReference type="NCBI Taxonomy" id="2316728"/>
    <lineage>
        <taxon>Bacteria</taxon>
        <taxon>Pseudomonadati</taxon>
        <taxon>Myxococcota</taxon>
        <taxon>Myxococcia</taxon>
        <taxon>Myxococcales</taxon>
        <taxon>Cystobacterineae</taxon>
        <taxon>Myxococcaceae</taxon>
        <taxon>Corallococcus</taxon>
    </lineage>
</organism>
<keyword evidence="1 2" id="KW-0238">DNA-binding</keyword>
<dbReference type="Proteomes" id="UP000268313">
    <property type="component" value="Unassembled WGS sequence"/>
</dbReference>
<dbReference type="InterPro" id="IPR009057">
    <property type="entry name" value="Homeodomain-like_sf"/>
</dbReference>
<evidence type="ECO:0000256" key="1">
    <source>
        <dbReference type="ARBA" id="ARBA00023125"/>
    </source>
</evidence>
<evidence type="ECO:0000256" key="2">
    <source>
        <dbReference type="PROSITE-ProRule" id="PRU00335"/>
    </source>
</evidence>
<dbReference type="InterPro" id="IPR050109">
    <property type="entry name" value="HTH-type_TetR-like_transc_reg"/>
</dbReference>
<gene>
    <name evidence="5" type="ORF">D7X32_00560</name>
</gene>
<dbReference type="SUPFAM" id="SSF46689">
    <property type="entry name" value="Homeodomain-like"/>
    <property type="match status" value="1"/>
</dbReference>
<feature type="DNA-binding region" description="H-T-H motif" evidence="2">
    <location>
        <begin position="42"/>
        <end position="61"/>
    </location>
</feature>
<evidence type="ECO:0000256" key="3">
    <source>
        <dbReference type="SAM" id="MobiDB-lite"/>
    </source>
</evidence>
<dbReference type="Pfam" id="PF00440">
    <property type="entry name" value="TetR_N"/>
    <property type="match status" value="1"/>
</dbReference>
<dbReference type="PROSITE" id="PS50977">
    <property type="entry name" value="HTH_TETR_2"/>
    <property type="match status" value="1"/>
</dbReference>
<comment type="caution">
    <text evidence="5">The sequence shown here is derived from an EMBL/GenBank/DDBJ whole genome shotgun (WGS) entry which is preliminary data.</text>
</comment>
<reference evidence="6" key="1">
    <citation type="submission" date="2018-09" db="EMBL/GenBank/DDBJ databases">
        <authorList>
            <person name="Livingstone P.G."/>
            <person name="Whitworth D.E."/>
        </authorList>
    </citation>
    <scope>NUCLEOTIDE SEQUENCE [LARGE SCALE GENOMIC DNA]</scope>
    <source>
        <strain evidence="6">CA043D</strain>
    </source>
</reference>
<dbReference type="AlphaFoldDB" id="A0A3A8KIG4"/>
<dbReference type="EMBL" id="RAWE01000001">
    <property type="protein sequence ID" value="RKH07923.1"/>
    <property type="molecule type" value="Genomic_DNA"/>
</dbReference>
<proteinExistence type="predicted"/>
<feature type="domain" description="HTH tetR-type" evidence="4">
    <location>
        <begin position="19"/>
        <end position="79"/>
    </location>
</feature>
<sequence length="201" mass="22113">MKNEESTQSRRQPRQERSRQTVEAVLDAVPRVLKRHGAGAVTTNRIAEVAGVSIGSLYQYFPDKQAIFNALHERHVEDVKHRMERAVAQCASSTIGEFAACLVEGLADAHIVEPELHEMISAAVPASSLGFKEALQMAFELVIPSPEAGTSRPPAGDRMLFVLPHLVEALVHAVPQARPPFTVDRAKGEVIRTVLHYLDRP</sequence>
<keyword evidence="6" id="KW-1185">Reference proteome</keyword>
<dbReference type="GO" id="GO:0000976">
    <property type="term" value="F:transcription cis-regulatory region binding"/>
    <property type="evidence" value="ECO:0007669"/>
    <property type="project" value="TreeGrafter"/>
</dbReference>
<evidence type="ECO:0000259" key="4">
    <source>
        <dbReference type="PROSITE" id="PS50977"/>
    </source>
</evidence>
<evidence type="ECO:0000313" key="5">
    <source>
        <dbReference type="EMBL" id="RKH07923.1"/>
    </source>
</evidence>
<dbReference type="Gene3D" id="1.10.357.10">
    <property type="entry name" value="Tetracycline Repressor, domain 2"/>
    <property type="match status" value="1"/>
</dbReference>
<dbReference type="PRINTS" id="PR00455">
    <property type="entry name" value="HTHTETR"/>
</dbReference>
<feature type="compositionally biased region" description="Basic and acidic residues" evidence="3">
    <location>
        <begin position="1"/>
        <end position="20"/>
    </location>
</feature>